<sequence length="773" mass="81989">MGRMTRAKVAEVAEKLHVDEDAVLELPGEHLVKVVEAPVDNERTPLGEVSINSAGSKAETEDAEVKSAPKSKKGRKKGRKGKKENKAALDASTSSAPDADRVEDMVPDELESQPSPASIAASEELSNDVPKLDASQQQLQETRPGTPHSNAVRLTRSQLRSHAPELGPAEPKSLIEEKKIVSKESNTTEQETIEKQAAIQTGLQPAIDIVDIRAPAAAPALDDPFSMPIHVQQLKGSVAVKSPSRWKVGVDDSAEYAKGVVSPVQRMSSNGVDTDVLCSSNASSQEDWPLRSKSIEADSAIATTDKVPLYDPLEKAIVDASTPTRSERVNIPVIPIPDPTYDELEAAALSASIPPQIIAKPTSPAPTDAISAMDALDDEVEKINAEVPEVQTSPEKPKTRKATPVVRTTKASQARISLAHGPKEAAKVPALGRPRQSSARQSIAQSQLSQSTAKRVTSTSSAKSNPEHQDADVNVEKKEVNIPHSKPRPMSLQFPTPPPPPKSTKAPTKSTFQLPGEAIAAKLKAAKEARLQKESEESTAKKTFKARPAPSFAKKPPPPVRQTSTSKARESIMNGQPVANASSKRPHSVATTRPAARTAPIAIKKPSVPAKVAPKLTSSTNASASSKTRPVSGVPPKAAKSLSVTKRPSTVMGTLDKPRTSLAPKPNPPATAQKTNGTAKGKEVFNRAAQAKSNAEKEKREKEEAAKKARAAAAERGRQASRDWAEKQRLKKLGLKPETKPAAAEGQATAGSEPATEMPLAEVSAEAPAIVEA</sequence>
<accession>A0A139H5T4</accession>
<gene>
    <name evidence="2" type="ORF">AC578_10542</name>
</gene>
<feature type="compositionally biased region" description="Basic and acidic residues" evidence="1">
    <location>
        <begin position="58"/>
        <end position="67"/>
    </location>
</feature>
<feature type="compositionally biased region" description="Polar residues" evidence="1">
    <location>
        <begin position="452"/>
        <end position="464"/>
    </location>
</feature>
<reference evidence="2 3" key="1">
    <citation type="submission" date="2015-07" db="EMBL/GenBank/DDBJ databases">
        <title>Comparative genomics of the Sigatoka disease complex on banana suggests a link between parallel evolutionary changes in Pseudocercospora fijiensis and Pseudocercospora eumusae and increased virulence on the banana host.</title>
        <authorList>
            <person name="Chang T.-C."/>
            <person name="Salvucci A."/>
            <person name="Crous P.W."/>
            <person name="Stergiopoulos I."/>
        </authorList>
    </citation>
    <scope>NUCLEOTIDE SEQUENCE [LARGE SCALE GENOMIC DNA]</scope>
    <source>
        <strain evidence="2 3">CBS 114824</strain>
    </source>
</reference>
<feature type="compositionally biased region" description="Basic and acidic residues" evidence="1">
    <location>
        <begin position="694"/>
        <end position="728"/>
    </location>
</feature>
<feature type="region of interest" description="Disordered" evidence="1">
    <location>
        <begin position="36"/>
        <end position="191"/>
    </location>
</feature>
<feature type="region of interest" description="Disordered" evidence="1">
    <location>
        <begin position="386"/>
        <end position="513"/>
    </location>
</feature>
<feature type="compositionally biased region" description="Polar residues" evidence="1">
    <location>
        <begin position="642"/>
        <end position="652"/>
    </location>
</feature>
<dbReference type="Proteomes" id="UP000070133">
    <property type="component" value="Unassembled WGS sequence"/>
</dbReference>
<dbReference type="STRING" id="321146.A0A139H5T4"/>
<evidence type="ECO:0000256" key="1">
    <source>
        <dbReference type="SAM" id="MobiDB-lite"/>
    </source>
</evidence>
<dbReference type="AlphaFoldDB" id="A0A139H5T4"/>
<feature type="compositionally biased region" description="Low complexity" evidence="1">
    <location>
        <begin position="435"/>
        <end position="451"/>
    </location>
</feature>
<proteinExistence type="predicted"/>
<keyword evidence="3" id="KW-1185">Reference proteome</keyword>
<dbReference type="EMBL" id="LFZN01000132">
    <property type="protein sequence ID" value="KXS97807.1"/>
    <property type="molecule type" value="Genomic_DNA"/>
</dbReference>
<comment type="caution">
    <text evidence="2">The sequence shown here is derived from an EMBL/GenBank/DDBJ whole genome shotgun (WGS) entry which is preliminary data.</text>
</comment>
<feature type="compositionally biased region" description="Low complexity" evidence="1">
    <location>
        <begin position="503"/>
        <end position="513"/>
    </location>
</feature>
<evidence type="ECO:0000313" key="3">
    <source>
        <dbReference type="Proteomes" id="UP000070133"/>
    </source>
</evidence>
<feature type="compositionally biased region" description="Polar residues" evidence="1">
    <location>
        <begin position="573"/>
        <end position="583"/>
    </location>
</feature>
<name>A0A139H5T4_9PEZI</name>
<dbReference type="OrthoDB" id="3946796at2759"/>
<feature type="region of interest" description="Disordered" evidence="1">
    <location>
        <begin position="525"/>
        <end position="773"/>
    </location>
</feature>
<feature type="compositionally biased region" description="Basic and acidic residues" evidence="1">
    <location>
        <begin position="465"/>
        <end position="481"/>
    </location>
</feature>
<feature type="compositionally biased region" description="Basic and acidic residues" evidence="1">
    <location>
        <begin position="525"/>
        <end position="540"/>
    </location>
</feature>
<evidence type="ECO:0000313" key="2">
    <source>
        <dbReference type="EMBL" id="KXS97807.1"/>
    </source>
</evidence>
<organism evidence="2 3">
    <name type="scientific">Pseudocercospora eumusae</name>
    <dbReference type="NCBI Taxonomy" id="321146"/>
    <lineage>
        <taxon>Eukaryota</taxon>
        <taxon>Fungi</taxon>
        <taxon>Dikarya</taxon>
        <taxon>Ascomycota</taxon>
        <taxon>Pezizomycotina</taxon>
        <taxon>Dothideomycetes</taxon>
        <taxon>Dothideomycetidae</taxon>
        <taxon>Mycosphaerellales</taxon>
        <taxon>Mycosphaerellaceae</taxon>
        <taxon>Pseudocercospora</taxon>
    </lineage>
</organism>
<feature type="compositionally biased region" description="Basic residues" evidence="1">
    <location>
        <begin position="69"/>
        <end position="83"/>
    </location>
</feature>
<feature type="compositionally biased region" description="Basic and acidic residues" evidence="1">
    <location>
        <begin position="173"/>
        <end position="182"/>
    </location>
</feature>
<feature type="compositionally biased region" description="Polar residues" evidence="1">
    <location>
        <begin position="134"/>
        <end position="149"/>
    </location>
</feature>
<feature type="compositionally biased region" description="Low complexity" evidence="1">
    <location>
        <begin position="590"/>
        <end position="626"/>
    </location>
</feature>
<protein>
    <submittedName>
        <fullName evidence="2">Uncharacterized protein</fullName>
    </submittedName>
</protein>